<proteinExistence type="predicted"/>
<keyword evidence="2" id="KW-1185">Reference proteome</keyword>
<gene>
    <name evidence="1" type="ORF">MHI_LOCUS241571</name>
</gene>
<feature type="non-terminal residue" evidence="1">
    <location>
        <position position="107"/>
    </location>
</feature>
<reference evidence="1" key="1">
    <citation type="submission" date="2020-07" db="EMBL/GenBank/DDBJ databases">
        <authorList>
            <person name="Nazaruddin N."/>
        </authorList>
    </citation>
    <scope>NUCLEOTIDE SEQUENCE</scope>
</reference>
<dbReference type="EMBL" id="CAJDYZ010004512">
    <property type="protein sequence ID" value="CAD1471521.1"/>
    <property type="molecule type" value="Genomic_DNA"/>
</dbReference>
<dbReference type="OrthoDB" id="10593985at2759"/>
<dbReference type="Proteomes" id="UP000752696">
    <property type="component" value="Unassembled WGS sequence"/>
</dbReference>
<dbReference type="AlphaFoldDB" id="A0A6V7GZM8"/>
<organism evidence="1 2">
    <name type="scientific">Heterotrigona itama</name>
    <dbReference type="NCBI Taxonomy" id="395501"/>
    <lineage>
        <taxon>Eukaryota</taxon>
        <taxon>Metazoa</taxon>
        <taxon>Ecdysozoa</taxon>
        <taxon>Arthropoda</taxon>
        <taxon>Hexapoda</taxon>
        <taxon>Insecta</taxon>
        <taxon>Pterygota</taxon>
        <taxon>Neoptera</taxon>
        <taxon>Endopterygota</taxon>
        <taxon>Hymenoptera</taxon>
        <taxon>Apocrita</taxon>
        <taxon>Aculeata</taxon>
        <taxon>Apoidea</taxon>
        <taxon>Anthophila</taxon>
        <taxon>Apidae</taxon>
        <taxon>Heterotrigona</taxon>
    </lineage>
</organism>
<feature type="non-terminal residue" evidence="1">
    <location>
        <position position="1"/>
    </location>
</feature>
<evidence type="ECO:0000313" key="1">
    <source>
        <dbReference type="EMBL" id="CAD1471521.1"/>
    </source>
</evidence>
<sequence length="107" mass="12282">FNPFHAHGQDLTHVPRCYLGGRKAMSMMTIVYKLNNFLATDDAWYKWSMPLVSGFTLRFFEFITAVAVVDRSRAGPETNVDAGMLEHAHANEQRSNHYDRWSSVCIE</sequence>
<evidence type="ECO:0000313" key="2">
    <source>
        <dbReference type="Proteomes" id="UP000752696"/>
    </source>
</evidence>
<accession>A0A6V7GZM8</accession>
<comment type="caution">
    <text evidence="1">The sequence shown here is derived from an EMBL/GenBank/DDBJ whole genome shotgun (WGS) entry which is preliminary data.</text>
</comment>
<name>A0A6V7GZM8_9HYME</name>
<protein>
    <submittedName>
        <fullName evidence="1">Uncharacterized protein</fullName>
    </submittedName>
</protein>